<keyword evidence="7" id="KW-1185">Reference proteome</keyword>
<evidence type="ECO:0000259" key="5">
    <source>
        <dbReference type="PROSITE" id="PS50808"/>
    </source>
</evidence>
<evidence type="ECO:0000313" key="6">
    <source>
        <dbReference type="EMBL" id="KAJ9556860.1"/>
    </source>
</evidence>
<feature type="domain" description="BED-type" evidence="5">
    <location>
        <begin position="4"/>
        <end position="61"/>
    </location>
</feature>
<evidence type="ECO:0000256" key="4">
    <source>
        <dbReference type="PROSITE-ProRule" id="PRU00027"/>
    </source>
</evidence>
<protein>
    <recommendedName>
        <fullName evidence="5">BED-type domain-containing protein</fullName>
    </recommendedName>
</protein>
<dbReference type="GO" id="GO:0008270">
    <property type="term" value="F:zinc ion binding"/>
    <property type="evidence" value="ECO:0007669"/>
    <property type="project" value="UniProtKB-KW"/>
</dbReference>
<dbReference type="PANTHER" id="PTHR46951:SF2">
    <property type="entry name" value="BED-TYPE DOMAIN-CONTAINING PROTEIN"/>
    <property type="match status" value="1"/>
</dbReference>
<dbReference type="AlphaFoldDB" id="A0AA38T9H6"/>
<organism evidence="6 7">
    <name type="scientific">Centaurea solstitialis</name>
    <name type="common">yellow star-thistle</name>
    <dbReference type="NCBI Taxonomy" id="347529"/>
    <lineage>
        <taxon>Eukaryota</taxon>
        <taxon>Viridiplantae</taxon>
        <taxon>Streptophyta</taxon>
        <taxon>Embryophyta</taxon>
        <taxon>Tracheophyta</taxon>
        <taxon>Spermatophyta</taxon>
        <taxon>Magnoliopsida</taxon>
        <taxon>eudicotyledons</taxon>
        <taxon>Gunneridae</taxon>
        <taxon>Pentapetalae</taxon>
        <taxon>asterids</taxon>
        <taxon>campanulids</taxon>
        <taxon>Asterales</taxon>
        <taxon>Asteraceae</taxon>
        <taxon>Carduoideae</taxon>
        <taxon>Cardueae</taxon>
        <taxon>Centaureinae</taxon>
        <taxon>Centaurea</taxon>
    </lineage>
</organism>
<gene>
    <name evidence="6" type="ORF">OSB04_011474</name>
</gene>
<keyword evidence="1" id="KW-0479">Metal-binding</keyword>
<dbReference type="Proteomes" id="UP001172457">
    <property type="component" value="Chromosome 3"/>
</dbReference>
<sequence length="204" mass="23319">MTKPKLDITWEHCTSTDPNNRSKVKCNYCTKVMFGGVNRMKHHLAGTRNGVSLCPVVDENVKQLFIKLLAGIEEKKSKAKDDECFQVDSDEEKPKLDGTLKSFAKRGTQKTMNEVLKDRKLVTRALCRLLYGEALPFNLVKSSLWKKALALVGEYGKGLKLPSYHEARVTYLKKEVDCVEEGLNKYKEEWKKTRMANKGRSQIF</sequence>
<evidence type="ECO:0000256" key="3">
    <source>
        <dbReference type="ARBA" id="ARBA00022833"/>
    </source>
</evidence>
<evidence type="ECO:0000256" key="1">
    <source>
        <dbReference type="ARBA" id="ARBA00022723"/>
    </source>
</evidence>
<evidence type="ECO:0000313" key="7">
    <source>
        <dbReference type="Proteomes" id="UP001172457"/>
    </source>
</evidence>
<dbReference type="PROSITE" id="PS50808">
    <property type="entry name" value="ZF_BED"/>
    <property type="match status" value="1"/>
</dbReference>
<name>A0AA38T9H6_9ASTR</name>
<evidence type="ECO:0000256" key="2">
    <source>
        <dbReference type="ARBA" id="ARBA00022771"/>
    </source>
</evidence>
<comment type="caution">
    <text evidence="6">The sequence shown here is derived from an EMBL/GenBank/DDBJ whole genome shotgun (WGS) entry which is preliminary data.</text>
</comment>
<keyword evidence="2 4" id="KW-0863">Zinc-finger</keyword>
<accession>A0AA38T9H6</accession>
<dbReference type="Pfam" id="PF02892">
    <property type="entry name" value="zf-BED"/>
    <property type="match status" value="1"/>
</dbReference>
<dbReference type="GO" id="GO:0003677">
    <property type="term" value="F:DNA binding"/>
    <property type="evidence" value="ECO:0007669"/>
    <property type="project" value="InterPro"/>
</dbReference>
<proteinExistence type="predicted"/>
<reference evidence="6" key="1">
    <citation type="submission" date="2023-03" db="EMBL/GenBank/DDBJ databases">
        <title>Chromosome-scale reference genome and RAD-based genetic map of yellow starthistle (Centaurea solstitialis) reveal putative structural variation and QTLs associated with invader traits.</title>
        <authorList>
            <person name="Reatini B."/>
            <person name="Cang F.A."/>
            <person name="Jiang Q."/>
            <person name="Mckibben M.T.W."/>
            <person name="Barker M.S."/>
            <person name="Rieseberg L.H."/>
            <person name="Dlugosch K.M."/>
        </authorList>
    </citation>
    <scope>NUCLEOTIDE SEQUENCE</scope>
    <source>
        <strain evidence="6">CAN-66</strain>
        <tissue evidence="6">Leaf</tissue>
    </source>
</reference>
<dbReference type="PANTHER" id="PTHR46951">
    <property type="entry name" value="BED-TYPE DOMAIN-CONTAINING PROTEIN"/>
    <property type="match status" value="1"/>
</dbReference>
<dbReference type="InterPro" id="IPR003656">
    <property type="entry name" value="Znf_BED"/>
</dbReference>
<keyword evidence="3" id="KW-0862">Zinc</keyword>
<dbReference type="EMBL" id="JARYMX010000003">
    <property type="protein sequence ID" value="KAJ9556860.1"/>
    <property type="molecule type" value="Genomic_DNA"/>
</dbReference>